<dbReference type="InterPro" id="IPR009057">
    <property type="entry name" value="Homeodomain-like_sf"/>
</dbReference>
<dbReference type="AlphaFoldDB" id="A0A4Q7L6X7"/>
<dbReference type="GO" id="GO:0046677">
    <property type="term" value="P:response to antibiotic"/>
    <property type="evidence" value="ECO:0007669"/>
    <property type="project" value="InterPro"/>
</dbReference>
<dbReference type="InterPro" id="IPR001647">
    <property type="entry name" value="HTH_TetR"/>
</dbReference>
<comment type="caution">
    <text evidence="7">The sequence shown here is derived from an EMBL/GenBank/DDBJ whole genome shotgun (WGS) entry which is preliminary data.</text>
</comment>
<dbReference type="PRINTS" id="PR00400">
    <property type="entry name" value="TETREPRESSOR"/>
</dbReference>
<dbReference type="InterPro" id="IPR004111">
    <property type="entry name" value="Repressor_TetR_C"/>
</dbReference>
<dbReference type="GO" id="GO:0003700">
    <property type="term" value="F:DNA-binding transcription factor activity"/>
    <property type="evidence" value="ECO:0007669"/>
    <property type="project" value="TreeGrafter"/>
</dbReference>
<evidence type="ECO:0000256" key="3">
    <source>
        <dbReference type="ARBA" id="ARBA00023125"/>
    </source>
</evidence>
<dbReference type="RefSeq" id="WP_278044155.1">
    <property type="nucleotide sequence ID" value="NZ_SGWQ01000001.1"/>
</dbReference>
<evidence type="ECO:0000313" key="7">
    <source>
        <dbReference type="EMBL" id="RZS45125.1"/>
    </source>
</evidence>
<dbReference type="Pfam" id="PF00440">
    <property type="entry name" value="TetR_N"/>
    <property type="match status" value="1"/>
</dbReference>
<evidence type="ECO:0000259" key="6">
    <source>
        <dbReference type="PROSITE" id="PS50977"/>
    </source>
</evidence>
<evidence type="ECO:0000256" key="5">
    <source>
        <dbReference type="PROSITE-ProRule" id="PRU00335"/>
    </source>
</evidence>
<dbReference type="GO" id="GO:0045892">
    <property type="term" value="P:negative regulation of DNA-templated transcription"/>
    <property type="evidence" value="ECO:0007669"/>
    <property type="project" value="InterPro"/>
</dbReference>
<dbReference type="PROSITE" id="PS50977">
    <property type="entry name" value="HTH_TETR_2"/>
    <property type="match status" value="1"/>
</dbReference>
<dbReference type="SUPFAM" id="SSF48498">
    <property type="entry name" value="Tetracyclin repressor-like, C-terminal domain"/>
    <property type="match status" value="1"/>
</dbReference>
<organism evidence="7 8">
    <name type="scientific">Herbihabitans rhizosphaerae</name>
    <dbReference type="NCBI Taxonomy" id="1872711"/>
    <lineage>
        <taxon>Bacteria</taxon>
        <taxon>Bacillati</taxon>
        <taxon>Actinomycetota</taxon>
        <taxon>Actinomycetes</taxon>
        <taxon>Pseudonocardiales</taxon>
        <taxon>Pseudonocardiaceae</taxon>
        <taxon>Herbihabitans</taxon>
    </lineage>
</organism>
<dbReference type="InterPro" id="IPR003012">
    <property type="entry name" value="Tet_transcr_reg_TetR"/>
</dbReference>
<dbReference type="Proteomes" id="UP000294257">
    <property type="component" value="Unassembled WGS sequence"/>
</dbReference>
<evidence type="ECO:0000256" key="4">
    <source>
        <dbReference type="ARBA" id="ARBA00023163"/>
    </source>
</evidence>
<keyword evidence="8" id="KW-1185">Reference proteome</keyword>
<sequence length="216" mass="23975">MTRAERLTRATVIGKALSRADTEGLDAVTIRALATELDVTPMALYWHFRNKEELLDGMVDAIYAEFDLAIDKTEPWPEQLRTVLTSVVTVLRRHPSAPRLLNSRQVNTDSTLATVEIALDVLARAGFSTHRATEIARHLLSTTIALVSDSLFVEETDVDRQRVVEAELRALPADRYPRIVAAAGPLSTCANRDDYFTNGIELLIGGVRHLAERQSL</sequence>
<dbReference type="Gene3D" id="1.10.357.10">
    <property type="entry name" value="Tetracycline Repressor, domain 2"/>
    <property type="match status" value="1"/>
</dbReference>
<evidence type="ECO:0000313" key="8">
    <source>
        <dbReference type="Proteomes" id="UP000294257"/>
    </source>
</evidence>
<keyword evidence="4" id="KW-0804">Transcription</keyword>
<feature type="domain" description="HTH tetR-type" evidence="6">
    <location>
        <begin position="6"/>
        <end position="66"/>
    </location>
</feature>
<keyword evidence="2" id="KW-0805">Transcription regulation</keyword>
<evidence type="ECO:0000256" key="2">
    <source>
        <dbReference type="ARBA" id="ARBA00023015"/>
    </source>
</evidence>
<protein>
    <submittedName>
        <fullName evidence="7">TetR family transcriptional regulator</fullName>
    </submittedName>
</protein>
<dbReference type="EMBL" id="SGWQ01000001">
    <property type="protein sequence ID" value="RZS45125.1"/>
    <property type="molecule type" value="Genomic_DNA"/>
</dbReference>
<accession>A0A4Q7L6X7</accession>
<keyword evidence="3 5" id="KW-0238">DNA-binding</keyword>
<keyword evidence="1" id="KW-0678">Repressor</keyword>
<dbReference type="PANTHER" id="PTHR30055:SF151">
    <property type="entry name" value="TRANSCRIPTIONAL REGULATORY PROTEIN"/>
    <property type="match status" value="1"/>
</dbReference>
<dbReference type="GO" id="GO:0000976">
    <property type="term" value="F:transcription cis-regulatory region binding"/>
    <property type="evidence" value="ECO:0007669"/>
    <property type="project" value="TreeGrafter"/>
</dbReference>
<proteinExistence type="predicted"/>
<dbReference type="InterPro" id="IPR036271">
    <property type="entry name" value="Tet_transcr_reg_TetR-rel_C_sf"/>
</dbReference>
<feature type="DNA-binding region" description="H-T-H motif" evidence="5">
    <location>
        <begin position="29"/>
        <end position="48"/>
    </location>
</feature>
<evidence type="ECO:0000256" key="1">
    <source>
        <dbReference type="ARBA" id="ARBA00022491"/>
    </source>
</evidence>
<gene>
    <name evidence="7" type="ORF">EV193_1011012</name>
</gene>
<reference evidence="7 8" key="1">
    <citation type="submission" date="2019-02" db="EMBL/GenBank/DDBJ databases">
        <title>Genomic Encyclopedia of Type Strains, Phase IV (KMG-IV): sequencing the most valuable type-strain genomes for metagenomic binning, comparative biology and taxonomic classification.</title>
        <authorList>
            <person name="Goeker M."/>
        </authorList>
    </citation>
    <scope>NUCLEOTIDE SEQUENCE [LARGE SCALE GENOMIC DNA]</scope>
    <source>
        <strain evidence="7 8">DSM 101727</strain>
    </source>
</reference>
<dbReference type="SUPFAM" id="SSF46689">
    <property type="entry name" value="Homeodomain-like"/>
    <property type="match status" value="1"/>
</dbReference>
<dbReference type="Pfam" id="PF02909">
    <property type="entry name" value="TetR_C_1"/>
    <property type="match status" value="1"/>
</dbReference>
<name>A0A4Q7L6X7_9PSEU</name>
<dbReference type="PANTHER" id="PTHR30055">
    <property type="entry name" value="HTH-TYPE TRANSCRIPTIONAL REGULATOR RUTR"/>
    <property type="match status" value="1"/>
</dbReference>
<dbReference type="InterPro" id="IPR050109">
    <property type="entry name" value="HTH-type_TetR-like_transc_reg"/>
</dbReference>